<dbReference type="InterPro" id="IPR037066">
    <property type="entry name" value="Plug_dom_sf"/>
</dbReference>
<keyword evidence="3 7" id="KW-1134">Transmembrane beta strand</keyword>
<dbReference type="InterPro" id="IPR008969">
    <property type="entry name" value="CarboxyPept-like_regulatory"/>
</dbReference>
<dbReference type="InterPro" id="IPR036942">
    <property type="entry name" value="Beta-barrel_TonB_sf"/>
</dbReference>
<evidence type="ECO:0000313" key="9">
    <source>
        <dbReference type="EMBL" id="RIJ50217.1"/>
    </source>
</evidence>
<accession>A0A399T7Q8</accession>
<evidence type="ECO:0000256" key="4">
    <source>
        <dbReference type="ARBA" id="ARBA00022692"/>
    </source>
</evidence>
<evidence type="ECO:0000256" key="2">
    <source>
        <dbReference type="ARBA" id="ARBA00022448"/>
    </source>
</evidence>
<keyword evidence="2 7" id="KW-0813">Transport</keyword>
<name>A0A399T7Q8_9BACT</name>
<dbReference type="NCBIfam" id="TIGR04056">
    <property type="entry name" value="OMP_RagA_SusC"/>
    <property type="match status" value="1"/>
</dbReference>
<dbReference type="InterPro" id="IPR012910">
    <property type="entry name" value="Plug_dom"/>
</dbReference>
<dbReference type="GO" id="GO:0009279">
    <property type="term" value="C:cell outer membrane"/>
    <property type="evidence" value="ECO:0007669"/>
    <property type="project" value="UniProtKB-SubCell"/>
</dbReference>
<dbReference type="Pfam" id="PF13715">
    <property type="entry name" value="CarbopepD_reg_2"/>
    <property type="match status" value="1"/>
</dbReference>
<dbReference type="Gene3D" id="2.170.130.10">
    <property type="entry name" value="TonB-dependent receptor, plug domain"/>
    <property type="match status" value="1"/>
</dbReference>
<comment type="caution">
    <text evidence="9">The sequence shown here is derived from an EMBL/GenBank/DDBJ whole genome shotgun (WGS) entry which is preliminary data.</text>
</comment>
<keyword evidence="5 7" id="KW-0472">Membrane</keyword>
<evidence type="ECO:0000256" key="6">
    <source>
        <dbReference type="ARBA" id="ARBA00023237"/>
    </source>
</evidence>
<dbReference type="SUPFAM" id="SSF49464">
    <property type="entry name" value="Carboxypeptidase regulatory domain-like"/>
    <property type="match status" value="1"/>
</dbReference>
<keyword evidence="4 7" id="KW-0812">Transmembrane</keyword>
<evidence type="ECO:0000259" key="8">
    <source>
        <dbReference type="Pfam" id="PF07715"/>
    </source>
</evidence>
<reference evidence="9 10" key="1">
    <citation type="submission" date="2018-08" db="EMBL/GenBank/DDBJ databases">
        <title>Pallidiluteibacterium maritimus gen. nov., sp. nov., isolated from coastal sediment.</title>
        <authorList>
            <person name="Zhou L.Y."/>
        </authorList>
    </citation>
    <scope>NUCLEOTIDE SEQUENCE [LARGE SCALE GENOMIC DNA]</scope>
    <source>
        <strain evidence="9 10">XSD2</strain>
    </source>
</reference>
<dbReference type="AlphaFoldDB" id="A0A399T7Q8"/>
<evidence type="ECO:0000256" key="3">
    <source>
        <dbReference type="ARBA" id="ARBA00022452"/>
    </source>
</evidence>
<keyword evidence="10" id="KW-1185">Reference proteome</keyword>
<dbReference type="InterPro" id="IPR039426">
    <property type="entry name" value="TonB-dep_rcpt-like"/>
</dbReference>
<evidence type="ECO:0000256" key="1">
    <source>
        <dbReference type="ARBA" id="ARBA00004571"/>
    </source>
</evidence>
<feature type="domain" description="TonB-dependent receptor plug" evidence="8">
    <location>
        <begin position="171"/>
        <end position="293"/>
    </location>
</feature>
<dbReference type="PROSITE" id="PS52016">
    <property type="entry name" value="TONB_DEPENDENT_REC_3"/>
    <property type="match status" value="1"/>
</dbReference>
<dbReference type="NCBIfam" id="TIGR04057">
    <property type="entry name" value="SusC_RagA_signa"/>
    <property type="match status" value="1"/>
</dbReference>
<evidence type="ECO:0000256" key="7">
    <source>
        <dbReference type="PROSITE-ProRule" id="PRU01360"/>
    </source>
</evidence>
<dbReference type="Proteomes" id="UP000265926">
    <property type="component" value="Unassembled WGS sequence"/>
</dbReference>
<proteinExistence type="inferred from homology"/>
<dbReference type="SUPFAM" id="SSF56935">
    <property type="entry name" value="Porins"/>
    <property type="match status" value="1"/>
</dbReference>
<comment type="subcellular location">
    <subcellularLocation>
        <location evidence="1 7">Cell outer membrane</location>
        <topology evidence="1 7">Multi-pass membrane protein</topology>
    </subcellularLocation>
</comment>
<evidence type="ECO:0000256" key="5">
    <source>
        <dbReference type="ARBA" id="ARBA00023136"/>
    </source>
</evidence>
<protein>
    <submittedName>
        <fullName evidence="9">SusC/RagA family TonB-linked outer membrane protein</fullName>
    </submittedName>
</protein>
<organism evidence="9 10">
    <name type="scientific">Maribellus luteus</name>
    <dbReference type="NCBI Taxonomy" id="2305463"/>
    <lineage>
        <taxon>Bacteria</taxon>
        <taxon>Pseudomonadati</taxon>
        <taxon>Bacteroidota</taxon>
        <taxon>Bacteroidia</taxon>
        <taxon>Marinilabiliales</taxon>
        <taxon>Prolixibacteraceae</taxon>
        <taxon>Maribellus</taxon>
    </lineage>
</organism>
<dbReference type="InterPro" id="IPR023997">
    <property type="entry name" value="TonB-dep_OMP_SusC/RagA_CS"/>
</dbReference>
<dbReference type="Pfam" id="PF07715">
    <property type="entry name" value="Plug"/>
    <property type="match status" value="1"/>
</dbReference>
<dbReference type="OrthoDB" id="9768177at2"/>
<dbReference type="InterPro" id="IPR023996">
    <property type="entry name" value="TonB-dep_OMP_SusC/RagA"/>
</dbReference>
<dbReference type="Gene3D" id="2.60.40.1120">
    <property type="entry name" value="Carboxypeptidase-like, regulatory domain"/>
    <property type="match status" value="1"/>
</dbReference>
<evidence type="ECO:0000313" key="10">
    <source>
        <dbReference type="Proteomes" id="UP000265926"/>
    </source>
</evidence>
<dbReference type="EMBL" id="QWGR01000002">
    <property type="protein sequence ID" value="RIJ50217.1"/>
    <property type="molecule type" value="Genomic_DNA"/>
</dbReference>
<sequence>MIEAQSNCVFLYKDDIFDFSQKISVYFSDTKVEDVIKAFCELTEVDYEILDRQVLLKAREVEPGAAPDPIEQPQQKEIRGKITDADGNPLPGASVVVKGTTIGTTSDPDGNYSLPGIPEDGTLVFSFVGMKSQEVAITGQTTINIALESDLMDVEEVVVTALGIKKQRKALGYAVQDVSGDALTEARDANVANALAGKIAGVQIRQNGTGVGGSTRIVIRGNNSIAGNNQPLIVVDGIPIDNFASSPADYWGNSSIDKGSGLGDISPDDIESISILKGGAAAALYGSRAGNGVVLVTTKSGSSSRGLGISFSSNFTFENPMQVPSFQNEYGQGVNGVFDNNQVGSWGPKMDGKTVEMALGSFPYAARQNDLYKDFLQTGTSWTNSVELSKANENLTYRFSVTRLDNKAVVPNSGMDRTTVNFSATAKLAEWITAESKINYINQNTKNRISLARDPNNIFMDNLYRPRSVSFSDYEAYRATDWKRADGKPAAYVLDHNASPDNVFWMTEKNRNSDKRDRYIGMIALNLSLTDWLKLKLRTGMDNYSFFYDLTRATGNPYWEVEGSYRTTQQTFKEINSDWLLTADKSFGDLGLSATVGGNVMKREATEDVNWSGALEIPDFYTISAGREHQAFYSTSEKQINSLYGTASLSYLNALYLDLSLRGDWSSTLPSDKNNYWYPSVSGSWVFSETLGQQGIDLKPISFGKLRASWAEVGNDTDPYMLANTFGLDYNIKDGLMEVTRQNWRANPNLRNETVRSIEAGFELRAWQNRVGIDVSYYKKNAFNQILRIAIPPATGYSYDLVNAGNIQNQGWELALNATLVKARGFEWNTLINWSTNKNKIISLTKTTKRQILSEGTGLPFQIVAEEGGSYGDIYGTAYERDNQGNIVIGASGVPVQAAELKNLGNTQPKGMLSWSNTLTLNNLSLGWLVDMSYGAKVFMGSIQTGTNHGTLAMTSDYREGNLVVDGVKQDGTPNDVEINAEQYWKGISGINEAFIYDAANVRLRELSFSYSVPQRLLARTPFTSLKAGVVARNLFMIYSTTEGFDPEAGFSNANSVMGVEFNSMPTMRSIGFNINVSF</sequence>
<dbReference type="Gene3D" id="2.40.170.20">
    <property type="entry name" value="TonB-dependent receptor, beta-barrel domain"/>
    <property type="match status" value="1"/>
</dbReference>
<gene>
    <name evidence="9" type="ORF">D1614_02995</name>
</gene>
<keyword evidence="6 7" id="KW-0998">Cell outer membrane</keyword>
<comment type="similarity">
    <text evidence="7">Belongs to the TonB-dependent receptor family.</text>
</comment>